<keyword evidence="3" id="KW-1003">Cell membrane</keyword>
<sequence length="158" mass="17645">MRKFIDNFEEYAILVLFPVMVVVVLAATTARYTGFFSMFWGEEVARYTMVYLGYIGIALAMKRRAHIGVAVLTDMVKSKAGKRLVIIVQAAIILTFCGIISAFLFTIIGKQMVIGQTSPALMIPIWIAYAGVPLGMILLAVRTIQAYWGDWRRLDGEV</sequence>
<evidence type="ECO:0000256" key="9">
    <source>
        <dbReference type="SAM" id="Phobius"/>
    </source>
</evidence>
<organism evidence="11">
    <name type="scientific">uncultured delta proteobacterium</name>
    <dbReference type="NCBI Taxonomy" id="34034"/>
    <lineage>
        <taxon>Bacteria</taxon>
        <taxon>Deltaproteobacteria</taxon>
        <taxon>environmental samples</taxon>
    </lineage>
</organism>
<evidence type="ECO:0000259" key="10">
    <source>
        <dbReference type="Pfam" id="PF04290"/>
    </source>
</evidence>
<protein>
    <submittedName>
        <fullName evidence="11">Putative Tripartite ATP-independent periplasmic transporter DctQ component</fullName>
    </submittedName>
</protein>
<feature type="transmembrane region" description="Helical" evidence="9">
    <location>
        <begin position="84"/>
        <end position="108"/>
    </location>
</feature>
<dbReference type="Pfam" id="PF04290">
    <property type="entry name" value="DctQ"/>
    <property type="match status" value="1"/>
</dbReference>
<proteinExistence type="inferred from homology"/>
<keyword evidence="2" id="KW-0813">Transport</keyword>
<evidence type="ECO:0000256" key="3">
    <source>
        <dbReference type="ARBA" id="ARBA00022475"/>
    </source>
</evidence>
<feature type="domain" description="Tripartite ATP-independent periplasmic transporters DctQ component" evidence="10">
    <location>
        <begin position="20"/>
        <end position="153"/>
    </location>
</feature>
<keyword evidence="6 9" id="KW-1133">Transmembrane helix</keyword>
<dbReference type="EMBL" id="FLUQ01000001">
    <property type="protein sequence ID" value="SBV94450.1"/>
    <property type="molecule type" value="Genomic_DNA"/>
</dbReference>
<dbReference type="GO" id="GO:0015740">
    <property type="term" value="P:C4-dicarboxylate transport"/>
    <property type="evidence" value="ECO:0007669"/>
    <property type="project" value="TreeGrafter"/>
</dbReference>
<feature type="transmembrane region" description="Helical" evidence="9">
    <location>
        <begin position="120"/>
        <end position="144"/>
    </location>
</feature>
<evidence type="ECO:0000313" key="11">
    <source>
        <dbReference type="EMBL" id="SBV94450.1"/>
    </source>
</evidence>
<accession>A0A212J4T6</accession>
<evidence type="ECO:0000256" key="1">
    <source>
        <dbReference type="ARBA" id="ARBA00004429"/>
    </source>
</evidence>
<comment type="subcellular location">
    <subcellularLocation>
        <location evidence="1">Cell inner membrane</location>
        <topology evidence="1">Multi-pass membrane protein</topology>
    </subcellularLocation>
</comment>
<gene>
    <name evidence="11" type="ORF">KL86DPRO_10699</name>
</gene>
<feature type="transmembrane region" description="Helical" evidence="9">
    <location>
        <begin position="44"/>
        <end position="63"/>
    </location>
</feature>
<comment type="similarity">
    <text evidence="8">Belongs to the TRAP transporter small permease family.</text>
</comment>
<keyword evidence="5 9" id="KW-0812">Transmembrane</keyword>
<dbReference type="PANTHER" id="PTHR35011:SF2">
    <property type="entry name" value="2,3-DIKETO-L-GULONATE TRAP TRANSPORTER SMALL PERMEASE PROTEIN YIAM"/>
    <property type="match status" value="1"/>
</dbReference>
<dbReference type="GO" id="GO:0022857">
    <property type="term" value="F:transmembrane transporter activity"/>
    <property type="evidence" value="ECO:0007669"/>
    <property type="project" value="TreeGrafter"/>
</dbReference>
<reference evidence="11" key="1">
    <citation type="submission" date="2016-04" db="EMBL/GenBank/DDBJ databases">
        <authorList>
            <person name="Evans L.H."/>
            <person name="Alamgir A."/>
            <person name="Owens N."/>
            <person name="Weber N.D."/>
            <person name="Virtaneva K."/>
            <person name="Barbian K."/>
            <person name="Babar A."/>
            <person name="Rosenke K."/>
        </authorList>
    </citation>
    <scope>NUCLEOTIDE SEQUENCE</scope>
    <source>
        <strain evidence="11">86</strain>
    </source>
</reference>
<evidence type="ECO:0000256" key="7">
    <source>
        <dbReference type="ARBA" id="ARBA00023136"/>
    </source>
</evidence>
<evidence type="ECO:0000256" key="6">
    <source>
        <dbReference type="ARBA" id="ARBA00022989"/>
    </source>
</evidence>
<dbReference type="InterPro" id="IPR055348">
    <property type="entry name" value="DctQ"/>
</dbReference>
<evidence type="ECO:0000256" key="4">
    <source>
        <dbReference type="ARBA" id="ARBA00022519"/>
    </source>
</evidence>
<evidence type="ECO:0000256" key="2">
    <source>
        <dbReference type="ARBA" id="ARBA00022448"/>
    </source>
</evidence>
<dbReference type="GO" id="GO:0005886">
    <property type="term" value="C:plasma membrane"/>
    <property type="evidence" value="ECO:0007669"/>
    <property type="project" value="UniProtKB-SubCell"/>
</dbReference>
<keyword evidence="7 9" id="KW-0472">Membrane</keyword>
<evidence type="ECO:0000256" key="8">
    <source>
        <dbReference type="ARBA" id="ARBA00038436"/>
    </source>
</evidence>
<keyword evidence="4" id="KW-0997">Cell inner membrane</keyword>
<evidence type="ECO:0000256" key="5">
    <source>
        <dbReference type="ARBA" id="ARBA00022692"/>
    </source>
</evidence>
<name>A0A212J4T6_9DELT</name>
<dbReference type="InterPro" id="IPR007387">
    <property type="entry name" value="TRAP_DctQ"/>
</dbReference>
<feature type="transmembrane region" description="Helical" evidence="9">
    <location>
        <begin position="12"/>
        <end position="32"/>
    </location>
</feature>
<dbReference type="PANTHER" id="PTHR35011">
    <property type="entry name" value="2,3-DIKETO-L-GULONATE TRAP TRANSPORTER SMALL PERMEASE PROTEIN YIAM"/>
    <property type="match status" value="1"/>
</dbReference>
<dbReference type="AlphaFoldDB" id="A0A212J4T6"/>